<protein>
    <submittedName>
        <fullName evidence="1">Uncharacterized protein</fullName>
    </submittedName>
</protein>
<sequence length="68" mass="7990">MRPCCQQLRVMDTECMCEGLREMMMEQMMEMGGFGGRDMEEMVRNLPSLCGMEPGMCNMGMMRHRRWA</sequence>
<dbReference type="Proteomes" id="UP001057402">
    <property type="component" value="Chromosome 1"/>
</dbReference>
<proteinExistence type="predicted"/>
<accession>A0ACB9SAY6</accession>
<comment type="caution">
    <text evidence="1">The sequence shown here is derived from an EMBL/GenBank/DDBJ whole genome shotgun (WGS) entry which is preliminary data.</text>
</comment>
<reference evidence="2" key="1">
    <citation type="journal article" date="2023" name="Front. Plant Sci.">
        <title>Chromosomal-level genome assembly of Melastoma candidum provides insights into trichome evolution.</title>
        <authorList>
            <person name="Zhong Y."/>
            <person name="Wu W."/>
            <person name="Sun C."/>
            <person name="Zou P."/>
            <person name="Liu Y."/>
            <person name="Dai S."/>
            <person name="Zhou R."/>
        </authorList>
    </citation>
    <scope>NUCLEOTIDE SEQUENCE [LARGE SCALE GENOMIC DNA]</scope>
</reference>
<keyword evidence="2" id="KW-1185">Reference proteome</keyword>
<dbReference type="EMBL" id="CM042880">
    <property type="protein sequence ID" value="KAI4388334.1"/>
    <property type="molecule type" value="Genomic_DNA"/>
</dbReference>
<name>A0ACB9SAY6_9MYRT</name>
<evidence type="ECO:0000313" key="1">
    <source>
        <dbReference type="EMBL" id="KAI4388334.1"/>
    </source>
</evidence>
<organism evidence="1 2">
    <name type="scientific">Melastoma candidum</name>
    <dbReference type="NCBI Taxonomy" id="119954"/>
    <lineage>
        <taxon>Eukaryota</taxon>
        <taxon>Viridiplantae</taxon>
        <taxon>Streptophyta</taxon>
        <taxon>Embryophyta</taxon>
        <taxon>Tracheophyta</taxon>
        <taxon>Spermatophyta</taxon>
        <taxon>Magnoliopsida</taxon>
        <taxon>eudicotyledons</taxon>
        <taxon>Gunneridae</taxon>
        <taxon>Pentapetalae</taxon>
        <taxon>rosids</taxon>
        <taxon>malvids</taxon>
        <taxon>Myrtales</taxon>
        <taxon>Melastomataceae</taxon>
        <taxon>Melastomatoideae</taxon>
        <taxon>Melastomateae</taxon>
        <taxon>Melastoma</taxon>
    </lineage>
</organism>
<evidence type="ECO:0000313" key="2">
    <source>
        <dbReference type="Proteomes" id="UP001057402"/>
    </source>
</evidence>
<gene>
    <name evidence="1" type="ORF">MLD38_000671</name>
</gene>